<gene>
    <name evidence="2" type="ORF">Tci_018564</name>
</gene>
<reference evidence="2" key="1">
    <citation type="journal article" date="2019" name="Sci. Rep.">
        <title>Draft genome of Tanacetum cinerariifolium, the natural source of mosquito coil.</title>
        <authorList>
            <person name="Yamashiro T."/>
            <person name="Shiraishi A."/>
            <person name="Satake H."/>
            <person name="Nakayama K."/>
        </authorList>
    </citation>
    <scope>NUCLEOTIDE SEQUENCE</scope>
</reference>
<dbReference type="SUPFAM" id="SSF50630">
    <property type="entry name" value="Acid proteases"/>
    <property type="match status" value="1"/>
</dbReference>
<dbReference type="CDD" id="cd00303">
    <property type="entry name" value="retropepsin_like"/>
    <property type="match status" value="1"/>
</dbReference>
<dbReference type="PANTHER" id="PTHR15503">
    <property type="entry name" value="LDOC1 RELATED"/>
    <property type="match status" value="1"/>
</dbReference>
<accession>A0A6L2KB62</accession>
<proteinExistence type="predicted"/>
<dbReference type="AlphaFoldDB" id="A0A6L2KB62"/>
<evidence type="ECO:0000256" key="1">
    <source>
        <dbReference type="SAM" id="MobiDB-lite"/>
    </source>
</evidence>
<dbReference type="InterPro" id="IPR021109">
    <property type="entry name" value="Peptidase_aspartic_dom_sf"/>
</dbReference>
<evidence type="ECO:0000313" key="2">
    <source>
        <dbReference type="EMBL" id="GEU46586.1"/>
    </source>
</evidence>
<organism evidence="2">
    <name type="scientific">Tanacetum cinerariifolium</name>
    <name type="common">Dalmatian daisy</name>
    <name type="synonym">Chrysanthemum cinerariifolium</name>
    <dbReference type="NCBI Taxonomy" id="118510"/>
    <lineage>
        <taxon>Eukaryota</taxon>
        <taxon>Viridiplantae</taxon>
        <taxon>Streptophyta</taxon>
        <taxon>Embryophyta</taxon>
        <taxon>Tracheophyta</taxon>
        <taxon>Spermatophyta</taxon>
        <taxon>Magnoliopsida</taxon>
        <taxon>eudicotyledons</taxon>
        <taxon>Gunneridae</taxon>
        <taxon>Pentapetalae</taxon>
        <taxon>asterids</taxon>
        <taxon>campanulids</taxon>
        <taxon>Asterales</taxon>
        <taxon>Asteraceae</taxon>
        <taxon>Asteroideae</taxon>
        <taxon>Anthemideae</taxon>
        <taxon>Anthemidinae</taxon>
        <taxon>Tanacetum</taxon>
    </lineage>
</organism>
<protein>
    <submittedName>
        <fullName evidence="2">Retrotransposon Gag domain, retroviral aspartyl protease</fullName>
    </submittedName>
</protein>
<comment type="caution">
    <text evidence="2">The sequence shown here is derived from an EMBL/GenBank/DDBJ whole genome shotgun (WGS) entry which is preliminary data.</text>
</comment>
<keyword evidence="2" id="KW-0378">Hydrolase</keyword>
<dbReference type="PANTHER" id="PTHR15503:SF22">
    <property type="entry name" value="TRANSPOSON TY3-I GAG POLYPROTEIN"/>
    <property type="match status" value="1"/>
</dbReference>
<keyword evidence="2" id="KW-0645">Protease</keyword>
<dbReference type="GO" id="GO:0006508">
    <property type="term" value="P:proteolysis"/>
    <property type="evidence" value="ECO:0007669"/>
    <property type="project" value="UniProtKB-KW"/>
</dbReference>
<name>A0A6L2KB62_TANCI</name>
<dbReference type="GO" id="GO:0008233">
    <property type="term" value="F:peptidase activity"/>
    <property type="evidence" value="ECO:0007669"/>
    <property type="project" value="UniProtKB-KW"/>
</dbReference>
<dbReference type="Gene3D" id="2.40.70.10">
    <property type="entry name" value="Acid Proteases"/>
    <property type="match status" value="1"/>
</dbReference>
<dbReference type="EMBL" id="BKCJ010002146">
    <property type="protein sequence ID" value="GEU46586.1"/>
    <property type="molecule type" value="Genomic_DNA"/>
</dbReference>
<feature type="region of interest" description="Disordered" evidence="1">
    <location>
        <begin position="1"/>
        <end position="34"/>
    </location>
</feature>
<sequence length="185" mass="19975">MVTTRNTTSNNEQPNHNDTSSPSQNPENLRQQLSSTASKLNALDALVADLVDREVEANENEYEEGINQQDMTEISFHAILSKTSGTTMKVEGTLEGIKVLTLVDSGSTHNFISASLVKQLGLKVSRVPSFGVQIGNGQVIQCNQICRGLSLVLPGLKITEDYFPFSIGGADLVLGIKWLASLNTV</sequence>
<dbReference type="Pfam" id="PF08284">
    <property type="entry name" value="RVP_2"/>
    <property type="match status" value="1"/>
</dbReference>
<dbReference type="InterPro" id="IPR032567">
    <property type="entry name" value="RTL1-rel"/>
</dbReference>